<feature type="signal peptide" evidence="1">
    <location>
        <begin position="1"/>
        <end position="25"/>
    </location>
</feature>
<evidence type="ECO:0000259" key="2">
    <source>
        <dbReference type="Pfam" id="PF05229"/>
    </source>
</evidence>
<dbReference type="RefSeq" id="WP_163457983.1">
    <property type="nucleotide sequence ID" value="NZ_JAAGOH010000015.1"/>
</dbReference>
<dbReference type="InterPro" id="IPR007893">
    <property type="entry name" value="Spore_coat_U/FanG"/>
</dbReference>
<name>A0A7C9PHT8_9BURK</name>
<keyword evidence="1" id="KW-0732">Signal</keyword>
<proteinExistence type="predicted"/>
<dbReference type="Pfam" id="PF05229">
    <property type="entry name" value="SCPU"/>
    <property type="match status" value="1"/>
</dbReference>
<evidence type="ECO:0000256" key="1">
    <source>
        <dbReference type="SAM" id="SignalP"/>
    </source>
</evidence>
<feature type="chain" id="PRO_5028913605" evidence="1">
    <location>
        <begin position="26"/>
        <end position="155"/>
    </location>
</feature>
<evidence type="ECO:0000313" key="3">
    <source>
        <dbReference type="EMBL" id="NDY92129.1"/>
    </source>
</evidence>
<protein>
    <submittedName>
        <fullName evidence="3">Fimbrial major subunit CsuA/B family protein</fullName>
    </submittedName>
</protein>
<feature type="domain" description="Spore coat protein U/FanG" evidence="2">
    <location>
        <begin position="28"/>
        <end position="150"/>
    </location>
</feature>
<evidence type="ECO:0000313" key="4">
    <source>
        <dbReference type="Proteomes" id="UP000484255"/>
    </source>
</evidence>
<dbReference type="Proteomes" id="UP000484255">
    <property type="component" value="Unassembled WGS sequence"/>
</dbReference>
<comment type="caution">
    <text evidence="3">The sequence shown here is derived from an EMBL/GenBank/DDBJ whole genome shotgun (WGS) entry which is preliminary data.</text>
</comment>
<reference evidence="3 4" key="1">
    <citation type="submission" date="2020-02" db="EMBL/GenBank/DDBJ databases">
        <title>Ideonella bacterium strain TBM-1.</title>
        <authorList>
            <person name="Chen W.-M."/>
        </authorList>
    </citation>
    <scope>NUCLEOTIDE SEQUENCE [LARGE SCALE GENOMIC DNA]</scope>
    <source>
        <strain evidence="3 4">TBM-1</strain>
    </source>
</reference>
<sequence length="155" mass="15164">MRASFRSAARLLVAAGLAAPLLASAADTATVPVTATVQGVCKFTSAGAIAFGTLDPSTTATSVSATVTQPAFWCTKGTSYTVTDSGTAGSANMALGGTSTTELIAYSFSYTATGSGNGVTGTALNMGLSATVAKTAFQNAAAGSYSGNLVLTINP</sequence>
<dbReference type="AlphaFoldDB" id="A0A7C9PHT8"/>
<organism evidence="3 4">
    <name type="scientific">Ideonella livida</name>
    <dbReference type="NCBI Taxonomy" id="2707176"/>
    <lineage>
        <taxon>Bacteria</taxon>
        <taxon>Pseudomonadati</taxon>
        <taxon>Pseudomonadota</taxon>
        <taxon>Betaproteobacteria</taxon>
        <taxon>Burkholderiales</taxon>
        <taxon>Sphaerotilaceae</taxon>
        <taxon>Ideonella</taxon>
    </lineage>
</organism>
<dbReference type="EMBL" id="JAAGOH010000015">
    <property type="protein sequence ID" value="NDY92129.1"/>
    <property type="molecule type" value="Genomic_DNA"/>
</dbReference>
<keyword evidence="4" id="KW-1185">Reference proteome</keyword>
<gene>
    <name evidence="3" type="ORF">G3A44_13105</name>
</gene>
<accession>A0A7C9PHT8</accession>